<evidence type="ECO:0000256" key="1">
    <source>
        <dbReference type="ARBA" id="ARBA00022603"/>
    </source>
</evidence>
<keyword evidence="2" id="KW-0808">Transferase</keyword>
<dbReference type="PANTHER" id="PTHR43464:SF19">
    <property type="entry name" value="UBIQUINONE BIOSYNTHESIS O-METHYLTRANSFERASE, MITOCHONDRIAL"/>
    <property type="match status" value="1"/>
</dbReference>
<organism evidence="5 6">
    <name type="scientific">candidate division WOR-1 bacterium RIFCSPLOWO2_02_FULL_46_20</name>
    <dbReference type="NCBI Taxonomy" id="1802567"/>
    <lineage>
        <taxon>Bacteria</taxon>
        <taxon>Bacillati</taxon>
        <taxon>Saganbacteria</taxon>
    </lineage>
</organism>
<dbReference type="CDD" id="cd02440">
    <property type="entry name" value="AdoMet_MTases"/>
    <property type="match status" value="1"/>
</dbReference>
<comment type="caution">
    <text evidence="5">The sequence shown here is derived from an EMBL/GenBank/DDBJ whole genome shotgun (WGS) entry which is preliminary data.</text>
</comment>
<keyword evidence="1" id="KW-0489">Methyltransferase</keyword>
<proteinExistence type="predicted"/>
<feature type="domain" description="Methyltransferase type 12" evidence="4">
    <location>
        <begin position="56"/>
        <end position="145"/>
    </location>
</feature>
<dbReference type="Proteomes" id="UP000176938">
    <property type="component" value="Unassembled WGS sequence"/>
</dbReference>
<dbReference type="GO" id="GO:0008168">
    <property type="term" value="F:methyltransferase activity"/>
    <property type="evidence" value="ECO:0007669"/>
    <property type="project" value="UniProtKB-KW"/>
</dbReference>
<evidence type="ECO:0000313" key="6">
    <source>
        <dbReference type="Proteomes" id="UP000176938"/>
    </source>
</evidence>
<accession>A0A1F4RAR4</accession>
<dbReference type="EMBL" id="METP01000048">
    <property type="protein sequence ID" value="OGC04613.1"/>
    <property type="molecule type" value="Genomic_DNA"/>
</dbReference>
<evidence type="ECO:0000256" key="3">
    <source>
        <dbReference type="ARBA" id="ARBA00022691"/>
    </source>
</evidence>
<keyword evidence="3" id="KW-0949">S-adenosyl-L-methionine</keyword>
<dbReference type="PANTHER" id="PTHR43464">
    <property type="entry name" value="METHYLTRANSFERASE"/>
    <property type="match status" value="1"/>
</dbReference>
<dbReference type="SUPFAM" id="SSF53335">
    <property type="entry name" value="S-adenosyl-L-methionine-dependent methyltransferases"/>
    <property type="match status" value="1"/>
</dbReference>
<evidence type="ECO:0000313" key="5">
    <source>
        <dbReference type="EMBL" id="OGC04613.1"/>
    </source>
</evidence>
<protein>
    <recommendedName>
        <fullName evidence="4">Methyltransferase type 12 domain-containing protein</fullName>
    </recommendedName>
</protein>
<dbReference type="Pfam" id="PF08242">
    <property type="entry name" value="Methyltransf_12"/>
    <property type="match status" value="1"/>
</dbReference>
<dbReference type="Gene3D" id="3.40.50.150">
    <property type="entry name" value="Vaccinia Virus protein VP39"/>
    <property type="match status" value="1"/>
</dbReference>
<evidence type="ECO:0000259" key="4">
    <source>
        <dbReference type="Pfam" id="PF08242"/>
    </source>
</evidence>
<dbReference type="InterPro" id="IPR029063">
    <property type="entry name" value="SAM-dependent_MTases_sf"/>
</dbReference>
<dbReference type="GO" id="GO:0032259">
    <property type="term" value="P:methylation"/>
    <property type="evidence" value="ECO:0007669"/>
    <property type="project" value="UniProtKB-KW"/>
</dbReference>
<evidence type="ECO:0000256" key="2">
    <source>
        <dbReference type="ARBA" id="ARBA00022679"/>
    </source>
</evidence>
<dbReference type="AlphaFoldDB" id="A0A1F4RAR4"/>
<name>A0A1F4RAR4_UNCSA</name>
<reference evidence="5 6" key="1">
    <citation type="journal article" date="2016" name="Nat. Commun.">
        <title>Thousands of microbial genomes shed light on interconnected biogeochemical processes in an aquifer system.</title>
        <authorList>
            <person name="Anantharaman K."/>
            <person name="Brown C.T."/>
            <person name="Hug L.A."/>
            <person name="Sharon I."/>
            <person name="Castelle C.J."/>
            <person name="Probst A.J."/>
            <person name="Thomas B.C."/>
            <person name="Singh A."/>
            <person name="Wilkins M.J."/>
            <person name="Karaoz U."/>
            <person name="Brodie E.L."/>
            <person name="Williams K.H."/>
            <person name="Hubbard S.S."/>
            <person name="Banfield J.F."/>
        </authorList>
    </citation>
    <scope>NUCLEOTIDE SEQUENCE [LARGE SCALE GENOMIC DNA]</scope>
</reference>
<dbReference type="InterPro" id="IPR013217">
    <property type="entry name" value="Methyltransf_12"/>
</dbReference>
<sequence>MAGKQKQIEYFENLLAKHGENYLALDWNNTEGQKLRFQILAEILVFGKKSVKVSLLDVGCGFGDLYALFKEKGMLASHRINYTGFDISPGILEVAKKKHPEAKFELKDILEEPKCPKFDYIFCSGVFNIRTADKETHLAFVKSMLVRMFELAHCGVAVNFLSEGILPICNREDLNSGRYFIFNPTEILDFCRSICGRYMLRHDYHLGDFSVYLLK</sequence>
<gene>
    <name evidence="5" type="ORF">A3H38_03010</name>
</gene>